<dbReference type="OrthoDB" id="2168082at2"/>
<organism evidence="4 5">
    <name type="scientific">Aquimarina atlantica</name>
    <dbReference type="NCBI Taxonomy" id="1317122"/>
    <lineage>
        <taxon>Bacteria</taxon>
        <taxon>Pseudomonadati</taxon>
        <taxon>Bacteroidota</taxon>
        <taxon>Flavobacteriia</taxon>
        <taxon>Flavobacteriales</taxon>
        <taxon>Flavobacteriaceae</taxon>
        <taxon>Aquimarina</taxon>
    </lineage>
</organism>
<feature type="domain" description="HTH LytTR-type" evidence="3">
    <location>
        <begin position="134"/>
        <end position="232"/>
    </location>
</feature>
<dbReference type="RefSeq" id="WP_034247564.1">
    <property type="nucleotide sequence ID" value="NZ_AQRA01000019.1"/>
</dbReference>
<accession>A0A023BNS5</accession>
<comment type="caution">
    <text evidence="4">The sequence shown here is derived from an EMBL/GenBank/DDBJ whole genome shotgun (WGS) entry which is preliminary data.</text>
</comment>
<reference evidence="4 5" key="1">
    <citation type="submission" date="2014-04" db="EMBL/GenBank/DDBJ databases">
        <title>Aquimarina sp. 22II-S11-z7 Genome Sequencing.</title>
        <authorList>
            <person name="Lai Q."/>
        </authorList>
    </citation>
    <scope>NUCLEOTIDE SEQUENCE [LARGE SCALE GENOMIC DNA]</scope>
    <source>
        <strain evidence="4 5">22II-S11-z7</strain>
    </source>
</reference>
<evidence type="ECO:0000256" key="1">
    <source>
        <dbReference type="PROSITE-ProRule" id="PRU00169"/>
    </source>
</evidence>
<dbReference type="Pfam" id="PF04397">
    <property type="entry name" value="LytTR"/>
    <property type="match status" value="1"/>
</dbReference>
<feature type="modified residue" description="4-aspartylphosphate" evidence="1">
    <location>
        <position position="54"/>
    </location>
</feature>
<dbReference type="eggNOG" id="COG3279">
    <property type="taxonomic scope" value="Bacteria"/>
</dbReference>
<dbReference type="PROSITE" id="PS50110">
    <property type="entry name" value="RESPONSE_REGULATORY"/>
    <property type="match status" value="1"/>
</dbReference>
<dbReference type="InterPro" id="IPR046947">
    <property type="entry name" value="LytR-like"/>
</dbReference>
<dbReference type="SMART" id="SM00448">
    <property type="entry name" value="REC"/>
    <property type="match status" value="1"/>
</dbReference>
<feature type="domain" description="Response regulatory" evidence="2">
    <location>
        <begin position="3"/>
        <end position="114"/>
    </location>
</feature>
<evidence type="ECO:0000313" key="5">
    <source>
        <dbReference type="Proteomes" id="UP000023541"/>
    </source>
</evidence>
<dbReference type="GO" id="GO:0003677">
    <property type="term" value="F:DNA binding"/>
    <property type="evidence" value="ECO:0007669"/>
    <property type="project" value="InterPro"/>
</dbReference>
<dbReference type="InterPro" id="IPR007492">
    <property type="entry name" value="LytTR_DNA-bd_dom"/>
</dbReference>
<keyword evidence="5" id="KW-1185">Reference proteome</keyword>
<name>A0A023BNS5_9FLAO</name>
<protein>
    <submittedName>
        <fullName evidence="4">Uncharacterized protein</fullName>
    </submittedName>
</protein>
<dbReference type="PROSITE" id="PS50930">
    <property type="entry name" value="HTH_LYTTR"/>
    <property type="match status" value="1"/>
</dbReference>
<dbReference type="AlphaFoldDB" id="A0A023BNS5"/>
<evidence type="ECO:0000259" key="2">
    <source>
        <dbReference type="PROSITE" id="PS50110"/>
    </source>
</evidence>
<dbReference type="SMART" id="SM00850">
    <property type="entry name" value="LytTR"/>
    <property type="match status" value="1"/>
</dbReference>
<dbReference type="EMBL" id="AQRA01000019">
    <property type="protein sequence ID" value="EZH71353.1"/>
    <property type="molecule type" value="Genomic_DNA"/>
</dbReference>
<dbReference type="GO" id="GO:0000156">
    <property type="term" value="F:phosphorelay response regulator activity"/>
    <property type="evidence" value="ECO:0007669"/>
    <property type="project" value="InterPro"/>
</dbReference>
<keyword evidence="1" id="KW-0597">Phosphoprotein</keyword>
<dbReference type="Proteomes" id="UP000023541">
    <property type="component" value="Unassembled WGS sequence"/>
</dbReference>
<dbReference type="Gene3D" id="3.40.50.2300">
    <property type="match status" value="1"/>
</dbReference>
<dbReference type="STRING" id="1317122.ATO12_08160"/>
<evidence type="ECO:0000259" key="3">
    <source>
        <dbReference type="PROSITE" id="PS50930"/>
    </source>
</evidence>
<dbReference type="InterPro" id="IPR011006">
    <property type="entry name" value="CheY-like_superfamily"/>
</dbReference>
<dbReference type="Pfam" id="PF00072">
    <property type="entry name" value="Response_reg"/>
    <property type="match status" value="1"/>
</dbReference>
<proteinExistence type="predicted"/>
<dbReference type="SUPFAM" id="SSF52172">
    <property type="entry name" value="CheY-like"/>
    <property type="match status" value="1"/>
</dbReference>
<dbReference type="PANTHER" id="PTHR37299:SF1">
    <property type="entry name" value="STAGE 0 SPORULATION PROTEIN A HOMOLOG"/>
    <property type="match status" value="1"/>
</dbReference>
<evidence type="ECO:0000313" key="4">
    <source>
        <dbReference type="EMBL" id="EZH71353.1"/>
    </source>
</evidence>
<dbReference type="Gene3D" id="2.40.50.1020">
    <property type="entry name" value="LytTr DNA-binding domain"/>
    <property type="match status" value="1"/>
</dbReference>
<dbReference type="InterPro" id="IPR001789">
    <property type="entry name" value="Sig_transdc_resp-reg_receiver"/>
</dbReference>
<gene>
    <name evidence="4" type="ORF">ATO12_08160</name>
</gene>
<dbReference type="PANTHER" id="PTHR37299">
    <property type="entry name" value="TRANSCRIPTIONAL REGULATOR-RELATED"/>
    <property type="match status" value="1"/>
</dbReference>
<sequence length="233" mass="26993">MLNYIIVDDEPIAHDIIISHAKNLSSLSLVGQAYNAFEAIELLRSKSIDLIFLDIEMPQFKGLDFLKTLNNAPKVIVTTAYEEYALKGYELNIVDYLLKPFSFERFMKAVNKVAIDKTSEQNNFSENAKTLESIFVKENNTTHHIKVETISVLESIGNYVKIYSKDRTIITHQTLLYFEQKLSEINFIRVHKSFIINLKHVYVIEGNHVLIENRKIPIGRTYKMNLSKRIHID</sequence>